<accession>A0A934WZB9</accession>
<dbReference type="EMBL" id="JAEQBW010000005">
    <property type="protein sequence ID" value="MBK6265979.1"/>
    <property type="molecule type" value="Genomic_DNA"/>
</dbReference>
<evidence type="ECO:0000313" key="1">
    <source>
        <dbReference type="EMBL" id="MBK6265979.1"/>
    </source>
</evidence>
<comment type="caution">
    <text evidence="1">The sequence shown here is derived from an EMBL/GenBank/DDBJ whole genome shotgun (WGS) entry which is preliminary data.</text>
</comment>
<dbReference type="InterPro" id="IPR025329">
    <property type="entry name" value="DUF4235"/>
</dbReference>
<evidence type="ECO:0000313" key="2">
    <source>
        <dbReference type="Proteomes" id="UP000611723"/>
    </source>
</evidence>
<organism evidence="1 2">
    <name type="scientific">Marivirga aurantiaca</name>
    <dbReference type="NCBI Taxonomy" id="2802615"/>
    <lineage>
        <taxon>Bacteria</taxon>
        <taxon>Pseudomonadati</taxon>
        <taxon>Bacteroidota</taxon>
        <taxon>Cytophagia</taxon>
        <taxon>Cytophagales</taxon>
        <taxon>Marivirgaceae</taxon>
        <taxon>Marivirga</taxon>
    </lineage>
</organism>
<name>A0A934WZB9_9BACT</name>
<sequence length="98" mass="11106">MNKLIKKKYLSKKNYQVLETISALGISLLTKELVKKGWKKITKTPPPENPYSTEASVREVILFSVSLALVSTSIKLLTRSKFAKQWDKLEGELPKNLS</sequence>
<dbReference type="Proteomes" id="UP000611723">
    <property type="component" value="Unassembled WGS sequence"/>
</dbReference>
<reference evidence="1" key="1">
    <citation type="submission" date="2021-01" db="EMBL/GenBank/DDBJ databases">
        <title>Marivirga aurantiaca sp. nov., isolated from intertidal surface sediments.</title>
        <authorList>
            <person name="Zhang M."/>
        </authorList>
    </citation>
    <scope>NUCLEOTIDE SEQUENCE</scope>
    <source>
        <strain evidence="1">S37H4</strain>
    </source>
</reference>
<dbReference type="RefSeq" id="WP_201431651.1">
    <property type="nucleotide sequence ID" value="NZ_JAEQBW010000005.1"/>
</dbReference>
<gene>
    <name evidence="1" type="ORF">JKA74_13130</name>
</gene>
<keyword evidence="2" id="KW-1185">Reference proteome</keyword>
<protein>
    <submittedName>
        <fullName evidence="1">DUF4235 domain-containing protein</fullName>
    </submittedName>
</protein>
<dbReference type="Pfam" id="PF14019">
    <property type="entry name" value="DUF4235"/>
    <property type="match status" value="1"/>
</dbReference>
<dbReference type="AlphaFoldDB" id="A0A934WZB9"/>
<proteinExistence type="predicted"/>